<protein>
    <submittedName>
        <fullName evidence="2">Uncharacterized protein</fullName>
    </submittedName>
</protein>
<keyword evidence="1" id="KW-1133">Transmembrane helix</keyword>
<reference evidence="2" key="2">
    <citation type="journal article" date="2015" name="Fish Shellfish Immunol.">
        <title>Early steps in the European eel (Anguilla anguilla)-Vibrio vulnificus interaction in the gills: Role of the RtxA13 toxin.</title>
        <authorList>
            <person name="Callol A."/>
            <person name="Pajuelo D."/>
            <person name="Ebbesson L."/>
            <person name="Teles M."/>
            <person name="MacKenzie S."/>
            <person name="Amaro C."/>
        </authorList>
    </citation>
    <scope>NUCLEOTIDE SEQUENCE</scope>
</reference>
<evidence type="ECO:0000256" key="1">
    <source>
        <dbReference type="SAM" id="Phobius"/>
    </source>
</evidence>
<dbReference type="EMBL" id="GBXM01064796">
    <property type="protein sequence ID" value="JAH43781.1"/>
    <property type="molecule type" value="Transcribed_RNA"/>
</dbReference>
<keyword evidence="1" id="KW-0472">Membrane</keyword>
<proteinExistence type="predicted"/>
<sequence length="32" mass="3909">MVMLYCSAWRCCFSYSGQCFFLFFWVFDVIAH</sequence>
<accession>A0A0E9SR64</accession>
<keyword evidence="1" id="KW-0812">Transmembrane</keyword>
<dbReference type="AlphaFoldDB" id="A0A0E9SR64"/>
<feature type="transmembrane region" description="Helical" evidence="1">
    <location>
        <begin position="12"/>
        <end position="31"/>
    </location>
</feature>
<organism evidence="2">
    <name type="scientific">Anguilla anguilla</name>
    <name type="common">European freshwater eel</name>
    <name type="synonym">Muraena anguilla</name>
    <dbReference type="NCBI Taxonomy" id="7936"/>
    <lineage>
        <taxon>Eukaryota</taxon>
        <taxon>Metazoa</taxon>
        <taxon>Chordata</taxon>
        <taxon>Craniata</taxon>
        <taxon>Vertebrata</taxon>
        <taxon>Euteleostomi</taxon>
        <taxon>Actinopterygii</taxon>
        <taxon>Neopterygii</taxon>
        <taxon>Teleostei</taxon>
        <taxon>Anguilliformes</taxon>
        <taxon>Anguillidae</taxon>
        <taxon>Anguilla</taxon>
    </lineage>
</organism>
<name>A0A0E9SR64_ANGAN</name>
<reference evidence="2" key="1">
    <citation type="submission" date="2014-11" db="EMBL/GenBank/DDBJ databases">
        <authorList>
            <person name="Amaro Gonzalez C."/>
        </authorList>
    </citation>
    <scope>NUCLEOTIDE SEQUENCE</scope>
</reference>
<evidence type="ECO:0000313" key="2">
    <source>
        <dbReference type="EMBL" id="JAH43781.1"/>
    </source>
</evidence>